<comment type="pathway">
    <text evidence="3">Nitrogen metabolism; nitrate reduction (assimilation).</text>
</comment>
<dbReference type="NCBIfam" id="TIGR02374">
    <property type="entry name" value="nitri_red_nirB"/>
    <property type="match status" value="1"/>
</dbReference>
<dbReference type="Pfam" id="PF03460">
    <property type="entry name" value="NIR_SIR_ferr"/>
    <property type="match status" value="1"/>
</dbReference>
<dbReference type="SUPFAM" id="SSF55124">
    <property type="entry name" value="Nitrite/Sulfite reductase N-terminal domain-like"/>
    <property type="match status" value="1"/>
</dbReference>
<feature type="domain" description="FAD/NAD(P)-binding" evidence="25">
    <location>
        <begin position="16"/>
        <end position="300"/>
    </location>
</feature>
<dbReference type="Pfam" id="PF07992">
    <property type="entry name" value="Pyr_redox_2"/>
    <property type="match status" value="1"/>
</dbReference>
<dbReference type="Gene3D" id="3.50.50.60">
    <property type="entry name" value="FAD/NAD(P)-binding domain"/>
    <property type="match status" value="2"/>
</dbReference>
<dbReference type="PIRSF" id="PIRSF037149">
    <property type="entry name" value="NirB"/>
    <property type="match status" value="1"/>
</dbReference>
<evidence type="ECO:0000259" key="22">
    <source>
        <dbReference type="Pfam" id="PF01077"/>
    </source>
</evidence>
<feature type="binding site" evidence="20">
    <location>
        <position position="696"/>
    </location>
    <ligand>
        <name>[4Fe-4S] cluster</name>
        <dbReference type="ChEBI" id="CHEBI:49883"/>
    </ligand>
</feature>
<dbReference type="Pfam" id="PF01077">
    <property type="entry name" value="NIR_SIR"/>
    <property type="match status" value="1"/>
</dbReference>
<dbReference type="OrthoDB" id="9768666at2"/>
<evidence type="ECO:0000256" key="3">
    <source>
        <dbReference type="ARBA" id="ARBA00005096"/>
    </source>
</evidence>
<dbReference type="SUPFAM" id="SSF56014">
    <property type="entry name" value="Nitrite and sulphite reductase 4Fe-4S domain-like"/>
    <property type="match status" value="1"/>
</dbReference>
<dbReference type="Pfam" id="PF04324">
    <property type="entry name" value="Fer2_BFD"/>
    <property type="match status" value="1"/>
</dbReference>
<dbReference type="InterPro" id="IPR006066">
    <property type="entry name" value="NO2/SO3_Rdtase_FeS/sirohaem_BS"/>
</dbReference>
<dbReference type="InterPro" id="IPR007419">
    <property type="entry name" value="BFD-like_2Fe2S-bd_dom"/>
</dbReference>
<keyword evidence="10 20" id="KW-0479">Metal-binding</keyword>
<evidence type="ECO:0000256" key="19">
    <source>
        <dbReference type="PIRNR" id="PIRNR037149"/>
    </source>
</evidence>
<dbReference type="FunFam" id="3.30.413.10:FF:000007">
    <property type="entry name" value="Nitrite reductase [NAD(P)H] large subunit"/>
    <property type="match status" value="1"/>
</dbReference>
<evidence type="ECO:0000256" key="18">
    <source>
        <dbReference type="ARBA" id="ARBA00049518"/>
    </source>
</evidence>
<dbReference type="InterPro" id="IPR052034">
    <property type="entry name" value="NasD-like"/>
</dbReference>
<dbReference type="InterPro" id="IPR045854">
    <property type="entry name" value="NO2/SO3_Rdtase_4Fe4S_sf"/>
</dbReference>
<feature type="domain" description="Nitrite/Sulfite reductase ferredoxin-like" evidence="23">
    <location>
        <begin position="571"/>
        <end position="632"/>
    </location>
</feature>
<feature type="binding site" evidence="20">
    <location>
        <position position="692"/>
    </location>
    <ligand>
        <name>[4Fe-4S] cluster</name>
        <dbReference type="ChEBI" id="CHEBI:49883"/>
    </ligand>
</feature>
<evidence type="ECO:0000256" key="11">
    <source>
        <dbReference type="ARBA" id="ARBA00022784"/>
    </source>
</evidence>
<feature type="binding site" description="axial binding residue" evidence="20">
    <location>
        <position position="696"/>
    </location>
    <ligand>
        <name>siroheme</name>
        <dbReference type="ChEBI" id="CHEBI:60052"/>
    </ligand>
    <ligandPart>
        <name>Fe</name>
        <dbReference type="ChEBI" id="CHEBI:18248"/>
    </ligandPart>
</feature>
<sequence length="884" mass="93499">MTPPSSAVPDEPDLGHVVVVGAGMVAHRFADQLCRRAGDRTFHLTVLGDEPWAPYDRVHLSDVFAGRADADLALDPAPWADPRVELITGDKVEALDREAQTVRTASGRVVPYDTLVLATGSWPWVPRTEGTDLPGVLGYRTLDDVGALRRWVAERSAVLGRPLRGAVVGGGVLGLEAAAALQTLDVAPTVVEFADRLMAVQLDAGGGEALRVLAEGLGMAVRTTTGATRVGAAEDGAVGSLDLSTGDVLPADVVVFSTGIRPRDRLARESGLAIAERGGVVVGPTCRTEDPAVWAVGECASYDGEAVGLVAPGNAMADVVADRLCGGDSVYEKAADGTKLKGVGVDAASFGDVLGLTPGALEVTFADPVARTYRKLVVSDDAQLLLGGVFVGDIALYSSLRPLLGRPLGADPSAFLAPEGGGPAPTELPDDVVLCSCSNVSVGTVREAVTEHGCRSVGEVKSCTRAGTVCGSCVPLLTTVVNRSLEQAGIAVSNAMCEHFAMPRAELYALVRSERLRTFTEVVSRHGTGRGCAVCRPVVASILSSLGIGHVLQPDQAPLQDTNDHLLANLQKDGTYSVVPRMAGGEVTPEKLIAFAEIARDFGLFTRITGAQRIAMFGARQDQLPAIWRRLVDAGFESGQAYGKSLRAVKTCVGQTWCRFGVQDSASMAIRLEMRYRGLRSPHKFKVGVSGCARECAEARGKDVGVIATEQGWNVYVGGNGGFTPRHAELLAEDLDDEALVRTVDRFLALYVRSADRLQRTARWVEAYPGGVAELRRVLVEDSQGIGAELDAEIARHVGGYVDEWRATLDDPEKLRRFTPYVNAPGQPDPDLSYVPERGQARPARAGEHGVPDLRAARSAAAAPDGSLDIEIVPPTREIQESTP</sequence>
<dbReference type="InterPro" id="IPR036136">
    <property type="entry name" value="Nit/Sulf_reduc_fer-like_dom_sf"/>
</dbReference>
<comment type="cofactor">
    <cofactor evidence="20">
        <name>siroheme</name>
        <dbReference type="ChEBI" id="CHEBI:60052"/>
    </cofactor>
    <text evidence="20">Binds 1 siroheme per subunit.</text>
</comment>
<reference evidence="27 28" key="1">
    <citation type="submission" date="2018-10" db="EMBL/GenBank/DDBJ databases">
        <title>Isolation, diversity and antifungal activity of actinobacteria from wheat.</title>
        <authorList>
            <person name="Han C."/>
        </authorList>
    </citation>
    <scope>NUCLEOTIDE SEQUENCE [LARGE SCALE GENOMIC DNA]</scope>
    <source>
        <strain evidence="27 28">NEAU-YY56</strain>
    </source>
</reference>
<evidence type="ECO:0000256" key="5">
    <source>
        <dbReference type="ARBA" id="ARBA00012353"/>
    </source>
</evidence>
<dbReference type="GO" id="GO:0098809">
    <property type="term" value="F:nitrite reductase activity"/>
    <property type="evidence" value="ECO:0007669"/>
    <property type="project" value="InterPro"/>
</dbReference>
<dbReference type="GO" id="GO:0046872">
    <property type="term" value="F:metal ion binding"/>
    <property type="evidence" value="ECO:0007669"/>
    <property type="project" value="UniProtKB-KW"/>
</dbReference>
<dbReference type="Pfam" id="PF18267">
    <property type="entry name" value="Rubredoxin_C"/>
    <property type="match status" value="1"/>
</dbReference>
<dbReference type="PANTHER" id="PTHR43809:SF1">
    <property type="entry name" value="NITRITE REDUCTASE (NADH) LARGE SUBUNIT"/>
    <property type="match status" value="1"/>
</dbReference>
<dbReference type="Proteomes" id="UP000269289">
    <property type="component" value="Unassembled WGS sequence"/>
</dbReference>
<accession>A0A3M2J6N5</accession>
<evidence type="ECO:0000256" key="8">
    <source>
        <dbReference type="ARBA" id="ARBA00022630"/>
    </source>
</evidence>
<keyword evidence="11" id="KW-0883">Thioether bond</keyword>
<dbReference type="GO" id="GO:0051537">
    <property type="term" value="F:2 iron, 2 sulfur cluster binding"/>
    <property type="evidence" value="ECO:0007669"/>
    <property type="project" value="UniProtKB-KW"/>
</dbReference>
<dbReference type="PRINTS" id="PR00368">
    <property type="entry name" value="FADPNR"/>
</dbReference>
<dbReference type="InterPro" id="IPR006067">
    <property type="entry name" value="NO2/SO3_Rdtase_4Fe4S_dom"/>
</dbReference>
<comment type="caution">
    <text evidence="27">The sequence shown here is derived from an EMBL/GenBank/DDBJ whole genome shotgun (WGS) entry which is preliminary data.</text>
</comment>
<dbReference type="GO" id="GO:0051539">
    <property type="term" value="F:4 iron, 4 sulfur cluster binding"/>
    <property type="evidence" value="ECO:0007669"/>
    <property type="project" value="UniProtKB-KW"/>
</dbReference>
<evidence type="ECO:0000256" key="7">
    <source>
        <dbReference type="ARBA" id="ARBA00022617"/>
    </source>
</evidence>
<feature type="binding site" evidence="20">
    <location>
        <position position="658"/>
    </location>
    <ligand>
        <name>[4Fe-4S] cluster</name>
        <dbReference type="ChEBI" id="CHEBI:49883"/>
    </ligand>
</feature>
<evidence type="ECO:0000256" key="4">
    <source>
        <dbReference type="ARBA" id="ARBA00010429"/>
    </source>
</evidence>
<feature type="domain" description="BFD-like [2Fe-2S]-binding" evidence="24">
    <location>
        <begin position="434"/>
        <end position="480"/>
    </location>
</feature>
<dbReference type="InterPro" id="IPR012744">
    <property type="entry name" value="Nitri_red_NirB"/>
</dbReference>
<evidence type="ECO:0000256" key="2">
    <source>
        <dbReference type="ARBA" id="ARBA00003247"/>
    </source>
</evidence>
<evidence type="ECO:0000256" key="9">
    <source>
        <dbReference type="ARBA" id="ARBA00022714"/>
    </source>
</evidence>
<evidence type="ECO:0000256" key="16">
    <source>
        <dbReference type="ARBA" id="ARBA00023063"/>
    </source>
</evidence>
<comment type="catalytic activity">
    <reaction evidence="18">
        <text>hydrogen sulfide + 6 oxidized [2Fe-2S]-[ferredoxin] + 3 H2O = sulfite + 6 reduced [2Fe-2S]-[ferredoxin] + 7 H(+)</text>
        <dbReference type="Rhea" id="RHEA:23132"/>
        <dbReference type="Rhea" id="RHEA-COMP:10000"/>
        <dbReference type="Rhea" id="RHEA-COMP:10001"/>
        <dbReference type="ChEBI" id="CHEBI:15377"/>
        <dbReference type="ChEBI" id="CHEBI:15378"/>
        <dbReference type="ChEBI" id="CHEBI:17359"/>
        <dbReference type="ChEBI" id="CHEBI:29919"/>
        <dbReference type="ChEBI" id="CHEBI:33737"/>
        <dbReference type="ChEBI" id="CHEBI:33738"/>
        <dbReference type="EC" id="1.8.7.1"/>
    </reaction>
</comment>
<proteinExistence type="inferred from homology"/>
<evidence type="ECO:0000256" key="14">
    <source>
        <dbReference type="ARBA" id="ARBA00023004"/>
    </source>
</evidence>
<feature type="domain" description="Nitrite/sulphite reductase 4Fe-4S" evidence="22">
    <location>
        <begin position="643"/>
        <end position="781"/>
    </location>
</feature>
<comment type="cofactor">
    <cofactor evidence="17">
        <name>[2Fe-2S] cluster</name>
        <dbReference type="ChEBI" id="CHEBI:190135"/>
    </cofactor>
</comment>
<dbReference type="PANTHER" id="PTHR43809">
    <property type="entry name" value="NITRITE REDUCTASE (NADH) LARGE SUBUNIT"/>
    <property type="match status" value="1"/>
</dbReference>
<evidence type="ECO:0000256" key="21">
    <source>
        <dbReference type="SAM" id="MobiDB-lite"/>
    </source>
</evidence>
<dbReference type="InterPro" id="IPR017121">
    <property type="entry name" value="Nitrite_Rdtase_lsu"/>
</dbReference>
<feature type="compositionally biased region" description="Basic and acidic residues" evidence="21">
    <location>
        <begin position="845"/>
        <end position="856"/>
    </location>
</feature>
<dbReference type="GO" id="GO:0020037">
    <property type="term" value="F:heme binding"/>
    <property type="evidence" value="ECO:0007669"/>
    <property type="project" value="InterPro"/>
</dbReference>
<feature type="region of interest" description="Disordered" evidence="21">
    <location>
        <begin position="822"/>
        <end position="884"/>
    </location>
</feature>
<keyword evidence="12 19" id="KW-0274">FAD</keyword>
<dbReference type="PRINTS" id="PR00397">
    <property type="entry name" value="SIROHAEM"/>
</dbReference>
<dbReference type="GO" id="GO:0050660">
    <property type="term" value="F:flavin adenine dinucleotide binding"/>
    <property type="evidence" value="ECO:0007669"/>
    <property type="project" value="UniProtKB-UniRule"/>
</dbReference>
<keyword evidence="7 20" id="KW-0349">Heme</keyword>
<dbReference type="CDD" id="cd19944">
    <property type="entry name" value="NirB_Fer2_BFD-like_2"/>
    <property type="match status" value="1"/>
</dbReference>
<dbReference type="GO" id="GO:0042128">
    <property type="term" value="P:nitrate assimilation"/>
    <property type="evidence" value="ECO:0007669"/>
    <property type="project" value="UniProtKB-UniRule"/>
</dbReference>
<comment type="cofactor">
    <cofactor evidence="1 19">
        <name>FAD</name>
        <dbReference type="ChEBI" id="CHEBI:57692"/>
    </cofactor>
</comment>
<comment type="similarity">
    <text evidence="4">Belongs to the nitrite and sulfite reductase 4Fe-4S domain family.</text>
</comment>
<dbReference type="Gene3D" id="1.10.10.1100">
    <property type="entry name" value="BFD-like [2Fe-2S]-binding domain"/>
    <property type="match status" value="1"/>
</dbReference>
<dbReference type="InterPro" id="IPR041575">
    <property type="entry name" value="Rubredoxin_C"/>
</dbReference>
<dbReference type="UniPathway" id="UPA00653"/>
<evidence type="ECO:0000259" key="25">
    <source>
        <dbReference type="Pfam" id="PF07992"/>
    </source>
</evidence>
<comment type="function">
    <text evidence="2">Catalyzes the reduction of sulfite to sulfide, a step in the biosynthesis of sulfur-containing amino acids and cofactors.</text>
</comment>
<evidence type="ECO:0000256" key="1">
    <source>
        <dbReference type="ARBA" id="ARBA00001974"/>
    </source>
</evidence>
<evidence type="ECO:0000256" key="13">
    <source>
        <dbReference type="ARBA" id="ARBA00023002"/>
    </source>
</evidence>
<evidence type="ECO:0000313" key="28">
    <source>
        <dbReference type="Proteomes" id="UP000269289"/>
    </source>
</evidence>
<evidence type="ECO:0000256" key="17">
    <source>
        <dbReference type="ARBA" id="ARBA00034078"/>
    </source>
</evidence>
<dbReference type="EMBL" id="RFFI01000061">
    <property type="protein sequence ID" value="RMI09079.1"/>
    <property type="molecule type" value="Genomic_DNA"/>
</dbReference>
<organism evidence="27 28">
    <name type="scientific">Cellulomonas triticagri</name>
    <dbReference type="NCBI Taxonomy" id="2483352"/>
    <lineage>
        <taxon>Bacteria</taxon>
        <taxon>Bacillati</taxon>
        <taxon>Actinomycetota</taxon>
        <taxon>Actinomycetes</taxon>
        <taxon>Micrococcales</taxon>
        <taxon>Cellulomonadaceae</taxon>
        <taxon>Cellulomonas</taxon>
    </lineage>
</organism>
<evidence type="ECO:0000256" key="20">
    <source>
        <dbReference type="PIRSR" id="PIRSR037149-1"/>
    </source>
</evidence>
<dbReference type="EC" id="1.8.7.1" evidence="5"/>
<evidence type="ECO:0000256" key="12">
    <source>
        <dbReference type="ARBA" id="ARBA00022827"/>
    </source>
</evidence>
<dbReference type="InterPro" id="IPR036188">
    <property type="entry name" value="FAD/NAD-bd_sf"/>
</dbReference>
<name>A0A3M2J6N5_9CELL</name>
<comment type="cofactor">
    <cofactor evidence="20">
        <name>[4Fe-4S] cluster</name>
        <dbReference type="ChEBI" id="CHEBI:49883"/>
    </cofactor>
    <text evidence="20">Binds 1 [4Fe-4S] cluster per subunit.</text>
</comment>
<keyword evidence="8 19" id="KW-0285">Flavoprotein</keyword>
<dbReference type="PRINTS" id="PR00411">
    <property type="entry name" value="PNDRDTASEI"/>
</dbReference>
<dbReference type="AlphaFoldDB" id="A0A3M2J6N5"/>
<keyword evidence="9" id="KW-0001">2Fe-2S</keyword>
<dbReference type="Gene3D" id="3.30.413.10">
    <property type="entry name" value="Sulfite Reductase Hemoprotein, domain 1"/>
    <property type="match status" value="1"/>
</dbReference>
<dbReference type="PROSITE" id="PS00365">
    <property type="entry name" value="NIR_SIR"/>
    <property type="match status" value="1"/>
</dbReference>
<dbReference type="InterPro" id="IPR005117">
    <property type="entry name" value="NiRdtase/SiRdtase_haem-b_fer"/>
</dbReference>
<keyword evidence="13" id="KW-0560">Oxidoreductase</keyword>
<keyword evidence="14 20" id="KW-0408">Iron</keyword>
<feature type="domain" description="NADH-rubredoxin oxidoreductase C-terminal" evidence="26">
    <location>
        <begin position="338"/>
        <end position="402"/>
    </location>
</feature>
<dbReference type="RefSeq" id="WP_122149642.1">
    <property type="nucleotide sequence ID" value="NZ_RFFI01000061.1"/>
</dbReference>
<dbReference type="InterPro" id="IPR041854">
    <property type="entry name" value="BFD-like_2Fe2S-bd_dom_sf"/>
</dbReference>
<dbReference type="GO" id="GO:0050661">
    <property type="term" value="F:NADP binding"/>
    <property type="evidence" value="ECO:0007669"/>
    <property type="project" value="UniProtKB-UniRule"/>
</dbReference>
<feature type="binding site" evidence="20">
    <location>
        <position position="652"/>
    </location>
    <ligand>
        <name>[4Fe-4S] cluster</name>
        <dbReference type="ChEBI" id="CHEBI:49883"/>
    </ligand>
</feature>
<evidence type="ECO:0000259" key="26">
    <source>
        <dbReference type="Pfam" id="PF18267"/>
    </source>
</evidence>
<evidence type="ECO:0000259" key="23">
    <source>
        <dbReference type="Pfam" id="PF03460"/>
    </source>
</evidence>
<dbReference type="InterPro" id="IPR023753">
    <property type="entry name" value="FAD/NAD-binding_dom"/>
</dbReference>
<evidence type="ECO:0000259" key="24">
    <source>
        <dbReference type="Pfam" id="PF04324"/>
    </source>
</evidence>
<protein>
    <recommendedName>
        <fullName evidence="5">assimilatory sulfite reductase (ferredoxin)</fullName>
        <ecNumber evidence="5">1.8.7.1</ecNumber>
    </recommendedName>
</protein>
<dbReference type="NCBIfam" id="NF011565">
    <property type="entry name" value="PRK14989.1"/>
    <property type="match status" value="1"/>
</dbReference>
<keyword evidence="16 19" id="KW-0534">Nitrate assimilation</keyword>
<keyword evidence="28" id="KW-1185">Reference proteome</keyword>
<keyword evidence="6 20" id="KW-0004">4Fe-4S</keyword>
<evidence type="ECO:0000256" key="10">
    <source>
        <dbReference type="ARBA" id="ARBA00022723"/>
    </source>
</evidence>
<evidence type="ECO:0000256" key="15">
    <source>
        <dbReference type="ARBA" id="ARBA00023014"/>
    </source>
</evidence>
<gene>
    <name evidence="27" type="ORF">EBM89_11900</name>
</gene>
<dbReference type="GO" id="GO:0050311">
    <property type="term" value="F:sulfite reductase (ferredoxin) activity"/>
    <property type="evidence" value="ECO:0007669"/>
    <property type="project" value="UniProtKB-EC"/>
</dbReference>
<evidence type="ECO:0000256" key="6">
    <source>
        <dbReference type="ARBA" id="ARBA00022485"/>
    </source>
</evidence>
<keyword evidence="15 20" id="KW-0411">Iron-sulfur</keyword>
<dbReference type="SUPFAM" id="SSF51905">
    <property type="entry name" value="FAD/NAD(P)-binding domain"/>
    <property type="match status" value="2"/>
</dbReference>
<evidence type="ECO:0000313" key="27">
    <source>
        <dbReference type="EMBL" id="RMI09079.1"/>
    </source>
</evidence>